<evidence type="ECO:0000313" key="2">
    <source>
        <dbReference type="Proteomes" id="UP000193006"/>
    </source>
</evidence>
<evidence type="ECO:0008006" key="3">
    <source>
        <dbReference type="Google" id="ProtNLM"/>
    </source>
</evidence>
<dbReference type="AlphaFoldDB" id="A0A1X9M881"/>
<dbReference type="KEGG" id="bkw:BkAM31D_06935"/>
<dbReference type="RefSeq" id="WP_066154363.1">
    <property type="nucleotide sequence ID" value="NZ_CP020814.1"/>
</dbReference>
<accession>A0A1X9M881</accession>
<proteinExistence type="predicted"/>
<dbReference type="STRING" id="199441.BkAM31D_06935"/>
<reference evidence="1 2" key="1">
    <citation type="submission" date="2017-04" db="EMBL/GenBank/DDBJ databases">
        <title>Bacillus krulwichiae AM31D Genome sequencing and assembly.</title>
        <authorList>
            <person name="Krulwich T.A."/>
            <person name="Anastor L."/>
            <person name="Ehrlich R."/>
            <person name="Ehrlich G.D."/>
            <person name="Janto B."/>
        </authorList>
    </citation>
    <scope>NUCLEOTIDE SEQUENCE [LARGE SCALE GENOMIC DNA]</scope>
    <source>
        <strain evidence="1 2">AM31D</strain>
    </source>
</reference>
<organism evidence="1 2">
    <name type="scientific">Halalkalibacter krulwichiae</name>
    <dbReference type="NCBI Taxonomy" id="199441"/>
    <lineage>
        <taxon>Bacteria</taxon>
        <taxon>Bacillati</taxon>
        <taxon>Bacillota</taxon>
        <taxon>Bacilli</taxon>
        <taxon>Bacillales</taxon>
        <taxon>Bacillaceae</taxon>
        <taxon>Halalkalibacter</taxon>
    </lineage>
</organism>
<keyword evidence="2" id="KW-1185">Reference proteome</keyword>
<sequence length="108" mass="12850">MYYARLVQYQLGRNKRLDAERITQKLDKISRTLSGFRGNVYFFDDTIGEYRALNYWDTKLNAQQAHKVLCDKLESELQLLSSEKPTYKLLEVYDPPQDEEWISSHIQL</sequence>
<dbReference type="Proteomes" id="UP000193006">
    <property type="component" value="Chromosome"/>
</dbReference>
<protein>
    <recommendedName>
        <fullName evidence="3">ABM domain-containing protein</fullName>
    </recommendedName>
</protein>
<gene>
    <name evidence="1" type="ORF">BkAM31D_06935</name>
</gene>
<name>A0A1X9M881_9BACI</name>
<evidence type="ECO:0000313" key="1">
    <source>
        <dbReference type="EMBL" id="ARK29616.1"/>
    </source>
</evidence>
<dbReference type="EMBL" id="CP020814">
    <property type="protein sequence ID" value="ARK29616.1"/>
    <property type="molecule type" value="Genomic_DNA"/>
</dbReference>